<evidence type="ECO:0000256" key="3">
    <source>
        <dbReference type="ARBA" id="ARBA00022448"/>
    </source>
</evidence>
<feature type="transmembrane region" description="Helical" evidence="9">
    <location>
        <begin position="185"/>
        <end position="204"/>
    </location>
</feature>
<keyword evidence="7 9" id="KW-1133">Transmembrane helix</keyword>
<comment type="similarity">
    <text evidence="2">Belongs to the major facilitator superfamily. Metabolite:H+ Symporter (MHS) family (TC 2.A.1.6) family.</text>
</comment>
<reference evidence="11 12" key="1">
    <citation type="submission" date="2022-09" db="EMBL/GenBank/DDBJ databases">
        <title>New species of Phenylobacterium.</title>
        <authorList>
            <person name="Mieszkin S."/>
        </authorList>
    </citation>
    <scope>NUCLEOTIDE SEQUENCE [LARGE SCALE GENOMIC DNA]</scope>
    <source>
        <strain evidence="11 12">HK31-G</strain>
    </source>
</reference>
<feature type="transmembrane region" description="Helical" evidence="9">
    <location>
        <begin position="332"/>
        <end position="353"/>
    </location>
</feature>
<dbReference type="InterPro" id="IPR005828">
    <property type="entry name" value="MFS_sugar_transport-like"/>
</dbReference>
<accession>A0ABW6CPS3</accession>
<dbReference type="InterPro" id="IPR036259">
    <property type="entry name" value="MFS_trans_sf"/>
</dbReference>
<keyword evidence="4" id="KW-1003">Cell membrane</keyword>
<dbReference type="PANTHER" id="PTHR43528:SF5">
    <property type="entry name" value="PROLINE_BETAINE TRANSPORTER"/>
    <property type="match status" value="1"/>
</dbReference>
<comment type="subcellular location">
    <subcellularLocation>
        <location evidence="1">Cell membrane</location>
        <topology evidence="1">Multi-pass membrane protein</topology>
    </subcellularLocation>
</comment>
<evidence type="ECO:0000256" key="4">
    <source>
        <dbReference type="ARBA" id="ARBA00022475"/>
    </source>
</evidence>
<feature type="transmembrane region" description="Helical" evidence="9">
    <location>
        <begin position="398"/>
        <end position="416"/>
    </location>
</feature>
<evidence type="ECO:0000256" key="6">
    <source>
        <dbReference type="ARBA" id="ARBA00022847"/>
    </source>
</evidence>
<evidence type="ECO:0000259" key="10">
    <source>
        <dbReference type="PROSITE" id="PS50850"/>
    </source>
</evidence>
<dbReference type="Gene3D" id="1.20.1250.20">
    <property type="entry name" value="MFS general substrate transporter like domains"/>
    <property type="match status" value="1"/>
</dbReference>
<dbReference type="Proteomes" id="UP001598130">
    <property type="component" value="Unassembled WGS sequence"/>
</dbReference>
<keyword evidence="12" id="KW-1185">Reference proteome</keyword>
<name>A0ABW6CPS3_9CAUL</name>
<evidence type="ECO:0000313" key="11">
    <source>
        <dbReference type="EMBL" id="MFD3265080.1"/>
    </source>
</evidence>
<evidence type="ECO:0000256" key="9">
    <source>
        <dbReference type="SAM" id="Phobius"/>
    </source>
</evidence>
<dbReference type="Pfam" id="PF07690">
    <property type="entry name" value="MFS_1"/>
    <property type="match status" value="1"/>
</dbReference>
<dbReference type="InterPro" id="IPR005829">
    <property type="entry name" value="Sugar_transporter_CS"/>
</dbReference>
<feature type="transmembrane region" description="Helical" evidence="9">
    <location>
        <begin position="238"/>
        <end position="256"/>
    </location>
</feature>
<feature type="transmembrane region" description="Helical" evidence="9">
    <location>
        <begin position="276"/>
        <end position="296"/>
    </location>
</feature>
<dbReference type="PROSITE" id="PS00216">
    <property type="entry name" value="SUGAR_TRANSPORT_1"/>
    <property type="match status" value="1"/>
</dbReference>
<evidence type="ECO:0000256" key="2">
    <source>
        <dbReference type="ARBA" id="ARBA00008240"/>
    </source>
</evidence>
<dbReference type="InterPro" id="IPR011701">
    <property type="entry name" value="MFS"/>
</dbReference>
<feature type="domain" description="Major facilitator superfamily (MFS) profile" evidence="10">
    <location>
        <begin position="13"/>
        <end position="421"/>
    </location>
</feature>
<proteinExistence type="inferred from homology"/>
<feature type="transmembrane region" description="Helical" evidence="9">
    <location>
        <begin position="150"/>
        <end position="173"/>
    </location>
</feature>
<keyword evidence="3" id="KW-0813">Transport</keyword>
<dbReference type="SUPFAM" id="SSF103473">
    <property type="entry name" value="MFS general substrate transporter"/>
    <property type="match status" value="1"/>
</dbReference>
<evidence type="ECO:0000256" key="1">
    <source>
        <dbReference type="ARBA" id="ARBA00004651"/>
    </source>
</evidence>
<gene>
    <name evidence="11" type="ORF">OCL97_14055</name>
</gene>
<feature type="transmembrane region" description="Helical" evidence="9">
    <location>
        <begin position="365"/>
        <end position="386"/>
    </location>
</feature>
<evidence type="ECO:0000256" key="5">
    <source>
        <dbReference type="ARBA" id="ARBA00022692"/>
    </source>
</evidence>
<dbReference type="CDD" id="cd17367">
    <property type="entry name" value="MFS_KgtP"/>
    <property type="match status" value="1"/>
</dbReference>
<dbReference type="PANTHER" id="PTHR43528">
    <property type="entry name" value="ALPHA-KETOGLUTARATE PERMEASE"/>
    <property type="match status" value="1"/>
</dbReference>
<evidence type="ECO:0000256" key="8">
    <source>
        <dbReference type="ARBA" id="ARBA00023136"/>
    </source>
</evidence>
<dbReference type="InterPro" id="IPR051084">
    <property type="entry name" value="H+-coupled_symporters"/>
</dbReference>
<dbReference type="PROSITE" id="PS50850">
    <property type="entry name" value="MFS"/>
    <property type="match status" value="1"/>
</dbReference>
<keyword evidence="6" id="KW-0769">Symport</keyword>
<feature type="transmembrane region" description="Helical" evidence="9">
    <location>
        <begin position="303"/>
        <end position="320"/>
    </location>
</feature>
<feature type="transmembrane region" description="Helical" evidence="9">
    <location>
        <begin position="52"/>
        <end position="72"/>
    </location>
</feature>
<comment type="caution">
    <text evidence="11">The sequence shown here is derived from an EMBL/GenBank/DDBJ whole genome shotgun (WGS) entry which is preliminary data.</text>
</comment>
<dbReference type="Pfam" id="PF00083">
    <property type="entry name" value="Sugar_tr"/>
    <property type="match status" value="1"/>
</dbReference>
<dbReference type="EMBL" id="JAOTJD010000026">
    <property type="protein sequence ID" value="MFD3265080.1"/>
    <property type="molecule type" value="Genomic_DNA"/>
</dbReference>
<protein>
    <submittedName>
        <fullName evidence="11">MFS transporter</fullName>
    </submittedName>
</protein>
<dbReference type="InterPro" id="IPR020846">
    <property type="entry name" value="MFS_dom"/>
</dbReference>
<organism evidence="11 12">
    <name type="scientific">Phenylobacterium ferrooxidans</name>
    <dbReference type="NCBI Taxonomy" id="2982689"/>
    <lineage>
        <taxon>Bacteria</taxon>
        <taxon>Pseudomonadati</taxon>
        <taxon>Pseudomonadota</taxon>
        <taxon>Alphaproteobacteria</taxon>
        <taxon>Caulobacterales</taxon>
        <taxon>Caulobacteraceae</taxon>
        <taxon>Phenylobacterium</taxon>
    </lineage>
</organism>
<dbReference type="PROSITE" id="PS00217">
    <property type="entry name" value="SUGAR_TRANSPORT_2"/>
    <property type="match status" value="1"/>
</dbReference>
<evidence type="ECO:0000313" key="12">
    <source>
        <dbReference type="Proteomes" id="UP001598130"/>
    </source>
</evidence>
<sequence>MAPGLTPMQRFRAILGGSAGNFVEWYDWFVYSSFALYFAKHFFPKGDETAQLLQAAAVFAVGFLARPIGAWFMGLYADRAGRKAALTVSVSMMCAGSFAIAIIPDYSMIGTAAPVALVLARLVQGLSLGGEYGASATYMSEMAGRKRRGFWSSFLFVTLILGQLTALGVLILLQNILSPEDLAQWGWRIPFAIGGVLAIVVFWIRTGLEESQSYLTAQAEGAERSRTMLLFVKFPKETATIFALTSAGSLAFYAYTTYMQKFLVNTSGFTKDMATAITAAALLVYMIAQPAFGALSDVVGRKATLLAAFLLGSIFTYPIFSRIAVTSDATMAFALMCALVLILSGYTAVNAVLKAELFPAHVRALGVALPYATANAIFGGTAEYVALWFKKEGMESGFYVYVASIMAIAFLVALTLRDTNKHSLITED</sequence>
<feature type="transmembrane region" description="Helical" evidence="9">
    <location>
        <begin position="109"/>
        <end position="129"/>
    </location>
</feature>
<feature type="transmembrane region" description="Helical" evidence="9">
    <location>
        <begin position="84"/>
        <end position="103"/>
    </location>
</feature>
<keyword evidence="8 9" id="KW-0472">Membrane</keyword>
<keyword evidence="5 9" id="KW-0812">Transmembrane</keyword>
<evidence type="ECO:0000256" key="7">
    <source>
        <dbReference type="ARBA" id="ARBA00022989"/>
    </source>
</evidence>